<proteinExistence type="predicted"/>
<protein>
    <submittedName>
        <fullName evidence="1">Uncharacterized protein</fullName>
    </submittedName>
</protein>
<evidence type="ECO:0000313" key="1">
    <source>
        <dbReference type="EMBL" id="OHU98012.1"/>
    </source>
</evidence>
<keyword evidence="2" id="KW-1185">Reference proteome</keyword>
<organism evidence="1 2">
    <name type="scientific">Pseudoalteromonas byunsanensis</name>
    <dbReference type="NCBI Taxonomy" id="327939"/>
    <lineage>
        <taxon>Bacteria</taxon>
        <taxon>Pseudomonadati</taxon>
        <taxon>Pseudomonadota</taxon>
        <taxon>Gammaproteobacteria</taxon>
        <taxon>Alteromonadales</taxon>
        <taxon>Pseudoalteromonadaceae</taxon>
        <taxon>Pseudoalteromonas</taxon>
    </lineage>
</organism>
<gene>
    <name evidence="1" type="ORF">BIW53_00350</name>
</gene>
<name>A0A1S1N994_9GAMM</name>
<dbReference type="STRING" id="327939.BIW53_00350"/>
<reference evidence="1 2" key="1">
    <citation type="submission" date="2016-10" db="EMBL/GenBank/DDBJ databases">
        <title>Pseudoalteromonas amylolytica sp. nov., isolated from the surface seawater.</title>
        <authorList>
            <person name="Wu Y.-H."/>
            <person name="Cheng H."/>
            <person name="Jin X.-B."/>
            <person name="Wang C.-S."/>
            <person name="Xu X.-W."/>
        </authorList>
    </citation>
    <scope>NUCLEOTIDE SEQUENCE [LARGE SCALE GENOMIC DNA]</scope>
    <source>
        <strain evidence="1 2">JCM 12483</strain>
    </source>
</reference>
<dbReference type="EMBL" id="MNAN01000006">
    <property type="protein sequence ID" value="OHU98012.1"/>
    <property type="molecule type" value="Genomic_DNA"/>
</dbReference>
<sequence>MLIVEAMYYKKQCFFSKLTINCLYFNTFLFWHNTCYSNSDIQPHEDQTMFISAITHMPICESGLVEAHDDNLFVQSDDYRKEVQDLLTPNEQEDAPKTAQLFVLGYN</sequence>
<dbReference type="Proteomes" id="UP000180253">
    <property type="component" value="Unassembled WGS sequence"/>
</dbReference>
<accession>A0A1S1N994</accession>
<dbReference type="AlphaFoldDB" id="A0A1S1N994"/>
<comment type="caution">
    <text evidence="1">The sequence shown here is derived from an EMBL/GenBank/DDBJ whole genome shotgun (WGS) entry which is preliminary data.</text>
</comment>
<evidence type="ECO:0000313" key="2">
    <source>
        <dbReference type="Proteomes" id="UP000180253"/>
    </source>
</evidence>